<dbReference type="PANTHER" id="PTHR47947:SF24">
    <property type="entry name" value="ISOFLAVONE 2'-HYDROXYLASE-LIKE"/>
    <property type="match status" value="1"/>
</dbReference>
<evidence type="ECO:0008006" key="14">
    <source>
        <dbReference type="Google" id="ProtNLM"/>
    </source>
</evidence>
<evidence type="ECO:0000256" key="9">
    <source>
        <dbReference type="PIRSR" id="PIRSR602401-1"/>
    </source>
</evidence>
<dbReference type="FunFam" id="1.10.630.10:FF:000023">
    <property type="entry name" value="Cytochrome P450 family protein"/>
    <property type="match status" value="1"/>
</dbReference>
<keyword evidence="7 10" id="KW-0503">Monooxygenase</keyword>
<dbReference type="PANTHER" id="PTHR47947">
    <property type="entry name" value="CYTOCHROME P450 82C3-RELATED"/>
    <property type="match status" value="1"/>
</dbReference>
<feature type="compositionally biased region" description="Basic and acidic residues" evidence="11">
    <location>
        <begin position="279"/>
        <end position="288"/>
    </location>
</feature>
<proteinExistence type="inferred from homology"/>
<dbReference type="InterPro" id="IPR001128">
    <property type="entry name" value="Cyt_P450"/>
</dbReference>
<dbReference type="AlphaFoldDB" id="A0AA38ZPJ0"/>
<evidence type="ECO:0000256" key="6">
    <source>
        <dbReference type="ARBA" id="ARBA00023004"/>
    </source>
</evidence>
<dbReference type="CDD" id="cd20653">
    <property type="entry name" value="CYP81"/>
    <property type="match status" value="1"/>
</dbReference>
<dbReference type="InterPro" id="IPR017972">
    <property type="entry name" value="Cyt_P450_CS"/>
</dbReference>
<dbReference type="Pfam" id="PF00067">
    <property type="entry name" value="p450"/>
    <property type="match status" value="1"/>
</dbReference>
<name>A0AA38ZPJ0_VITRO</name>
<dbReference type="InterPro" id="IPR002401">
    <property type="entry name" value="Cyt_P450_E_grp-I"/>
</dbReference>
<evidence type="ECO:0000256" key="4">
    <source>
        <dbReference type="ARBA" id="ARBA00022723"/>
    </source>
</evidence>
<dbReference type="GO" id="GO:0016705">
    <property type="term" value="F:oxidoreductase activity, acting on paired donors, with incorporation or reduction of molecular oxygen"/>
    <property type="evidence" value="ECO:0007669"/>
    <property type="project" value="InterPro"/>
</dbReference>
<gene>
    <name evidence="12" type="ORF">PVL29_011618</name>
</gene>
<evidence type="ECO:0000256" key="1">
    <source>
        <dbReference type="ARBA" id="ARBA00004370"/>
    </source>
</evidence>
<protein>
    <recommendedName>
        <fullName evidence="14">Cytochrome P450</fullName>
    </recommendedName>
</protein>
<evidence type="ECO:0000256" key="11">
    <source>
        <dbReference type="SAM" id="MobiDB-lite"/>
    </source>
</evidence>
<dbReference type="Proteomes" id="UP001168098">
    <property type="component" value="Unassembled WGS sequence"/>
</dbReference>
<reference evidence="12 13" key="1">
    <citation type="journal article" date="2023" name="BMC Biotechnol.">
        <title>Vitis rotundifolia cv Carlos genome sequencing.</title>
        <authorList>
            <person name="Huff M."/>
            <person name="Hulse-Kemp A."/>
            <person name="Scheffler B."/>
            <person name="Youngblood R."/>
            <person name="Simpson S."/>
            <person name="Babiker E."/>
            <person name="Staton M."/>
        </authorList>
    </citation>
    <scope>NUCLEOTIDE SEQUENCE [LARGE SCALE GENOMIC DNA]</scope>
    <source>
        <tissue evidence="12">Leaf</tissue>
    </source>
</reference>
<evidence type="ECO:0000256" key="7">
    <source>
        <dbReference type="ARBA" id="ARBA00023033"/>
    </source>
</evidence>
<dbReference type="GO" id="GO:0016020">
    <property type="term" value="C:membrane"/>
    <property type="evidence" value="ECO:0007669"/>
    <property type="project" value="UniProtKB-SubCell"/>
</dbReference>
<keyword evidence="3 9" id="KW-0349">Heme</keyword>
<accession>A0AA38ZPJ0</accession>
<dbReference type="EMBL" id="JARBHA010000009">
    <property type="protein sequence ID" value="KAJ9692629.1"/>
    <property type="molecule type" value="Genomic_DNA"/>
</dbReference>
<keyword evidence="4 9" id="KW-0479">Metal-binding</keyword>
<dbReference type="InterPro" id="IPR036396">
    <property type="entry name" value="Cyt_P450_sf"/>
</dbReference>
<comment type="similarity">
    <text evidence="2 10">Belongs to the cytochrome P450 family.</text>
</comment>
<dbReference type="PRINTS" id="PR00463">
    <property type="entry name" value="EP450I"/>
</dbReference>
<dbReference type="Gene3D" id="1.10.630.10">
    <property type="entry name" value="Cytochrome P450"/>
    <property type="match status" value="1"/>
</dbReference>
<evidence type="ECO:0000256" key="10">
    <source>
        <dbReference type="RuleBase" id="RU000461"/>
    </source>
</evidence>
<evidence type="ECO:0000256" key="3">
    <source>
        <dbReference type="ARBA" id="ARBA00022617"/>
    </source>
</evidence>
<evidence type="ECO:0000256" key="2">
    <source>
        <dbReference type="ARBA" id="ARBA00010617"/>
    </source>
</evidence>
<evidence type="ECO:0000256" key="5">
    <source>
        <dbReference type="ARBA" id="ARBA00023002"/>
    </source>
</evidence>
<dbReference type="SUPFAM" id="SSF48264">
    <property type="entry name" value="Cytochrome P450"/>
    <property type="match status" value="1"/>
</dbReference>
<evidence type="ECO:0000256" key="8">
    <source>
        <dbReference type="ARBA" id="ARBA00023136"/>
    </source>
</evidence>
<keyword evidence="6 9" id="KW-0408">Iron</keyword>
<dbReference type="GO" id="GO:0004497">
    <property type="term" value="F:monooxygenase activity"/>
    <property type="evidence" value="ECO:0007669"/>
    <property type="project" value="UniProtKB-KW"/>
</dbReference>
<sequence length="537" mass="60931">MVRKPSISMDIKNHILPTLTKITKMETMYMCIPLCLALYLFTRHVLHKLHNLPPTPFLSFPIIGHLYLLKKPLHRNLAGISSRYGPIVFLRLGSRPSLLVSSPSVAEECLTKNDIVFANRPQLIAGKYIGYNYTSLAWANYGDHWRNLRRISSLEILSSSRIQMLSGIRADEVRLLVRWLLDNENQTVNVKAMLFEITTNVMMRMIAGKRYYGGSMADAEETVKFREIIADTLRLGDTTNVGDYLPMLRWLGVKGKEKGLRELQRKRDRFMQSLIEEHRTRMAKDKESSSSCSNGDDGEKKKKKKTMIEVMLSLQEKEPDYYTDQIIRGLMLVLLGAGTDTTATTIEWTLSLLLNNPHALKKAQMEIDNHLGNNHLIQESDLNQLPYLHCIIKESQRMYPAGPITPHESSGECTVGGYRIPHGTMLLVNIWAIQNDPRVWEEPRKFMPERFEGMELEKHGFRLMPFGSGRRGCPGEGLALSMVGLVLGSLIQCFDWESVGEGMVDMSEGTGLTLPKVQPLLVRCRPRAAFVDLLSKA</sequence>
<evidence type="ECO:0000313" key="12">
    <source>
        <dbReference type="EMBL" id="KAJ9692629.1"/>
    </source>
</evidence>
<organism evidence="12 13">
    <name type="scientific">Vitis rotundifolia</name>
    <name type="common">Muscadine grape</name>
    <dbReference type="NCBI Taxonomy" id="103349"/>
    <lineage>
        <taxon>Eukaryota</taxon>
        <taxon>Viridiplantae</taxon>
        <taxon>Streptophyta</taxon>
        <taxon>Embryophyta</taxon>
        <taxon>Tracheophyta</taxon>
        <taxon>Spermatophyta</taxon>
        <taxon>Magnoliopsida</taxon>
        <taxon>eudicotyledons</taxon>
        <taxon>Gunneridae</taxon>
        <taxon>Pentapetalae</taxon>
        <taxon>rosids</taxon>
        <taxon>Vitales</taxon>
        <taxon>Vitaceae</taxon>
        <taxon>Viteae</taxon>
        <taxon>Vitis</taxon>
    </lineage>
</organism>
<keyword evidence="13" id="KW-1185">Reference proteome</keyword>
<dbReference type="GO" id="GO:0005506">
    <property type="term" value="F:iron ion binding"/>
    <property type="evidence" value="ECO:0007669"/>
    <property type="project" value="InterPro"/>
</dbReference>
<dbReference type="PRINTS" id="PR00385">
    <property type="entry name" value="P450"/>
</dbReference>
<dbReference type="PROSITE" id="PS00086">
    <property type="entry name" value="CYTOCHROME_P450"/>
    <property type="match status" value="1"/>
</dbReference>
<dbReference type="InterPro" id="IPR050651">
    <property type="entry name" value="Plant_Cytochrome_P450_Monoox"/>
</dbReference>
<feature type="region of interest" description="Disordered" evidence="11">
    <location>
        <begin position="279"/>
        <end position="301"/>
    </location>
</feature>
<keyword evidence="8" id="KW-0472">Membrane</keyword>
<dbReference type="GO" id="GO:0020037">
    <property type="term" value="F:heme binding"/>
    <property type="evidence" value="ECO:0007669"/>
    <property type="project" value="InterPro"/>
</dbReference>
<comment type="caution">
    <text evidence="12">The sequence shown here is derived from an EMBL/GenBank/DDBJ whole genome shotgun (WGS) entry which is preliminary data.</text>
</comment>
<feature type="binding site" description="axial binding residue" evidence="9">
    <location>
        <position position="473"/>
    </location>
    <ligand>
        <name>heme</name>
        <dbReference type="ChEBI" id="CHEBI:30413"/>
    </ligand>
    <ligandPart>
        <name>Fe</name>
        <dbReference type="ChEBI" id="CHEBI:18248"/>
    </ligandPart>
</feature>
<comment type="subcellular location">
    <subcellularLocation>
        <location evidence="1">Membrane</location>
    </subcellularLocation>
</comment>
<comment type="cofactor">
    <cofactor evidence="9">
        <name>heme</name>
        <dbReference type="ChEBI" id="CHEBI:30413"/>
    </cofactor>
</comment>
<keyword evidence="5 10" id="KW-0560">Oxidoreductase</keyword>
<evidence type="ECO:0000313" key="13">
    <source>
        <dbReference type="Proteomes" id="UP001168098"/>
    </source>
</evidence>